<dbReference type="PANTHER" id="PTHR31793">
    <property type="entry name" value="4-HYDROXYBENZOYL-COA THIOESTERASE FAMILY MEMBER"/>
    <property type="match status" value="1"/>
</dbReference>
<evidence type="ECO:0000313" key="3">
    <source>
        <dbReference type="EMBL" id="KTD61865.1"/>
    </source>
</evidence>
<sequence>MNIKVPFIENSIFSTVIEVRIGDINYGNHLGHDSVVSFLHEARVRFLKKLGYSELDIEGYGILVTNLIINYLNEAFYFDKILIKIGLGEVKRTSINLIYNAMIRETDKEVANAITTITFYDFTEQKVTRVPKGFLTSVGL</sequence>
<dbReference type="InterPro" id="IPR050563">
    <property type="entry name" value="4-hydroxybenzoyl-CoA_TE"/>
</dbReference>
<evidence type="ECO:0000256" key="1">
    <source>
        <dbReference type="ARBA" id="ARBA00005953"/>
    </source>
</evidence>
<evidence type="ECO:0000256" key="2">
    <source>
        <dbReference type="ARBA" id="ARBA00022801"/>
    </source>
</evidence>
<gene>
    <name evidence="3" type="ORF">Lspi_2495</name>
</gene>
<dbReference type="InterPro" id="IPR029069">
    <property type="entry name" value="HotDog_dom_sf"/>
</dbReference>
<dbReference type="Gene3D" id="3.10.129.10">
    <property type="entry name" value="Hotdog Thioesterase"/>
    <property type="match status" value="1"/>
</dbReference>
<dbReference type="GO" id="GO:0047617">
    <property type="term" value="F:fatty acyl-CoA hydrolase activity"/>
    <property type="evidence" value="ECO:0007669"/>
    <property type="project" value="TreeGrafter"/>
</dbReference>
<name>A0A0W0YYA3_LEGSP</name>
<evidence type="ECO:0008006" key="5">
    <source>
        <dbReference type="Google" id="ProtNLM"/>
    </source>
</evidence>
<protein>
    <recommendedName>
        <fullName evidence="5">Esterase</fullName>
    </recommendedName>
</protein>
<dbReference type="Proteomes" id="UP000054877">
    <property type="component" value="Unassembled WGS sequence"/>
</dbReference>
<dbReference type="PANTHER" id="PTHR31793:SF27">
    <property type="entry name" value="NOVEL THIOESTERASE SUPERFAMILY DOMAIN AND SAPOSIN A-TYPE DOMAIN CONTAINING PROTEIN (0610012H03RIK)"/>
    <property type="match status" value="1"/>
</dbReference>
<accession>A0A0W0YYA3</accession>
<dbReference type="EMBL" id="LNYX01000031">
    <property type="protein sequence ID" value="KTD61865.1"/>
    <property type="molecule type" value="Genomic_DNA"/>
</dbReference>
<dbReference type="PATRIC" id="fig|452.5.peg.2755"/>
<dbReference type="CDD" id="cd00586">
    <property type="entry name" value="4HBT"/>
    <property type="match status" value="1"/>
</dbReference>
<organism evidence="3 4">
    <name type="scientific">Legionella spiritensis</name>
    <dbReference type="NCBI Taxonomy" id="452"/>
    <lineage>
        <taxon>Bacteria</taxon>
        <taxon>Pseudomonadati</taxon>
        <taxon>Pseudomonadota</taxon>
        <taxon>Gammaproteobacteria</taxon>
        <taxon>Legionellales</taxon>
        <taxon>Legionellaceae</taxon>
        <taxon>Legionella</taxon>
    </lineage>
</organism>
<comment type="caution">
    <text evidence="3">The sequence shown here is derived from an EMBL/GenBank/DDBJ whole genome shotgun (WGS) entry which is preliminary data.</text>
</comment>
<reference evidence="3 4" key="1">
    <citation type="submission" date="2015-11" db="EMBL/GenBank/DDBJ databases">
        <title>Genomic analysis of 38 Legionella species identifies large and diverse effector repertoires.</title>
        <authorList>
            <person name="Burstein D."/>
            <person name="Amaro F."/>
            <person name="Zusman T."/>
            <person name="Lifshitz Z."/>
            <person name="Cohen O."/>
            <person name="Gilbert J.A."/>
            <person name="Pupko T."/>
            <person name="Shuman H.A."/>
            <person name="Segal G."/>
        </authorList>
    </citation>
    <scope>NUCLEOTIDE SEQUENCE [LARGE SCALE GENOMIC DNA]</scope>
    <source>
        <strain evidence="3 4">Mt.St.Helens-9</strain>
    </source>
</reference>
<proteinExistence type="inferred from homology"/>
<dbReference type="AlphaFoldDB" id="A0A0W0YYA3"/>
<dbReference type="SUPFAM" id="SSF54637">
    <property type="entry name" value="Thioesterase/thiol ester dehydrase-isomerase"/>
    <property type="match status" value="1"/>
</dbReference>
<dbReference type="STRING" id="452.Lspi_2495"/>
<evidence type="ECO:0000313" key="4">
    <source>
        <dbReference type="Proteomes" id="UP000054877"/>
    </source>
</evidence>
<dbReference type="Pfam" id="PF13279">
    <property type="entry name" value="4HBT_2"/>
    <property type="match status" value="1"/>
</dbReference>
<keyword evidence="2" id="KW-0378">Hydrolase</keyword>
<keyword evidence="4" id="KW-1185">Reference proteome</keyword>
<comment type="similarity">
    <text evidence="1">Belongs to the 4-hydroxybenzoyl-CoA thioesterase family.</text>
</comment>
<dbReference type="RefSeq" id="WP_058484382.1">
    <property type="nucleotide sequence ID" value="NZ_CAAAII010000016.1"/>
</dbReference>